<dbReference type="InterPro" id="IPR010285">
    <property type="entry name" value="DNA_helicase_pif1-like_DEAD"/>
</dbReference>
<sequence length="549" mass="62991">MLVIKLAVDKIIRRTHRRDDDKPWLLSYYLPMRAPNVPLKKLDLNPLFKKALHLMEESDKNVLVTGRAGTGKSTLLEHFRSITRKETVVLAPTGVAAVNVSGQTIHSFFRFSPNMTTVNIKRVANPVYAKIDAIVIDEISMVRADLLDCVDNFLRMNGRTKSVPFGGIQMIFIGDLYQLPPVVRGKQEQGIFNKHYESAYFFDSHAFRGVEFEYVELEKVYRQTDESFIRLLNSIRNKSITDEEIELINERYVEDSKALSGDAIYLTTTNAMAGERNEMELSKLKGKPYLFEADIRGDFEETSFPADEALRIKNGAQVMLLNNDPDGRWVNGTIGTICDIKRDLLLVRFAGGDVEEVYPFTWKNYRFFWNEETKSLGSAAAGTFTQYPVRLAWAITIHKSQGKTFDNAVIDIGRGTFAPGQLYVALSRCRTFDGLHLKKQIKKSNIWLDWRVVKFLTGYQYERSERQSPLETKVELLRKAIEDGSHLEITYLKPDDSKSRRVIKPGSVQEMEYMGVKFLGLKAYCLQRQADRNFRVDRILEMRETTPPK</sequence>
<dbReference type="PANTHER" id="PTHR47642">
    <property type="entry name" value="ATP-DEPENDENT DNA HELICASE"/>
    <property type="match status" value="1"/>
</dbReference>
<feature type="domain" description="DNA helicase Pif1-like DEAD-box helicase" evidence="1">
    <location>
        <begin position="54"/>
        <end position="242"/>
    </location>
</feature>
<protein>
    <recommendedName>
        <fullName evidence="5">AAA family ATPase</fullName>
    </recommendedName>
</protein>
<proteinExistence type="predicted"/>
<evidence type="ECO:0000313" key="4">
    <source>
        <dbReference type="Proteomes" id="UP000568877"/>
    </source>
</evidence>
<gene>
    <name evidence="3" type="ORF">HKBW3S42_00181</name>
</gene>
<dbReference type="FunFam" id="3.40.50.300:FF:001498">
    <property type="entry name" value="ATP-dependent DNA helicase"/>
    <property type="match status" value="1"/>
</dbReference>
<dbReference type="PROSITE" id="PS52050">
    <property type="entry name" value="WYL"/>
    <property type="match status" value="1"/>
</dbReference>
<dbReference type="Gene3D" id="3.40.50.300">
    <property type="entry name" value="P-loop containing nucleotide triphosphate hydrolases"/>
    <property type="match status" value="2"/>
</dbReference>
<reference evidence="3 4" key="1">
    <citation type="journal article" date="2020" name="Front. Microbiol.">
        <title>Single-cell genomics of novel Actinobacteria with the Wood-Ljungdahl pathway discovered in a serpentinizing system.</title>
        <authorList>
            <person name="Merino N."/>
            <person name="Kawai M."/>
            <person name="Boyd E.S."/>
            <person name="Colman D.R."/>
            <person name="McGlynn S.E."/>
            <person name="Nealson K.H."/>
            <person name="Kurokawa K."/>
            <person name="Hongoh Y."/>
        </authorList>
    </citation>
    <scope>NUCLEOTIDE SEQUENCE [LARGE SCALE GENOMIC DNA]</scope>
    <source>
        <strain evidence="3 4">S42</strain>
    </source>
</reference>
<dbReference type="CDD" id="cd18809">
    <property type="entry name" value="SF1_C_RecD"/>
    <property type="match status" value="1"/>
</dbReference>
<comment type="caution">
    <text evidence="3">The sequence shown here is derived from an EMBL/GenBank/DDBJ whole genome shotgun (WGS) entry which is preliminary data.</text>
</comment>
<dbReference type="GO" id="GO:0000723">
    <property type="term" value="P:telomere maintenance"/>
    <property type="evidence" value="ECO:0007669"/>
    <property type="project" value="InterPro"/>
</dbReference>
<evidence type="ECO:0000259" key="1">
    <source>
        <dbReference type="Pfam" id="PF05970"/>
    </source>
</evidence>
<evidence type="ECO:0008006" key="5">
    <source>
        <dbReference type="Google" id="ProtNLM"/>
    </source>
</evidence>
<dbReference type="Pfam" id="PF13280">
    <property type="entry name" value="WYL"/>
    <property type="match status" value="1"/>
</dbReference>
<dbReference type="InterPro" id="IPR027417">
    <property type="entry name" value="P-loop_NTPase"/>
</dbReference>
<dbReference type="EMBL" id="BLSA01000012">
    <property type="protein sequence ID" value="GFP31875.1"/>
    <property type="molecule type" value="Genomic_DNA"/>
</dbReference>
<evidence type="ECO:0000313" key="3">
    <source>
        <dbReference type="EMBL" id="GFP31875.1"/>
    </source>
</evidence>
<dbReference type="AlphaFoldDB" id="A0A6V8PGU7"/>
<dbReference type="Pfam" id="PF05970">
    <property type="entry name" value="PIF1"/>
    <property type="match status" value="1"/>
</dbReference>
<accession>A0A6V8PGU7</accession>
<dbReference type="GO" id="GO:0003678">
    <property type="term" value="F:DNA helicase activity"/>
    <property type="evidence" value="ECO:0007669"/>
    <property type="project" value="InterPro"/>
</dbReference>
<organism evidence="3 4">
    <name type="scientific">Candidatus Hakubella thermalkaliphila</name>
    <dbReference type="NCBI Taxonomy" id="2754717"/>
    <lineage>
        <taxon>Bacteria</taxon>
        <taxon>Bacillati</taxon>
        <taxon>Actinomycetota</taxon>
        <taxon>Actinomycetota incertae sedis</taxon>
        <taxon>Candidatus Hakubellales</taxon>
        <taxon>Candidatus Hakubellaceae</taxon>
        <taxon>Candidatus Hakubella</taxon>
    </lineage>
</organism>
<dbReference type="GO" id="GO:0006281">
    <property type="term" value="P:DNA repair"/>
    <property type="evidence" value="ECO:0007669"/>
    <property type="project" value="InterPro"/>
</dbReference>
<dbReference type="Gene3D" id="2.30.30.940">
    <property type="match status" value="1"/>
</dbReference>
<name>A0A6V8PGU7_9ACTN</name>
<dbReference type="InterPro" id="IPR026881">
    <property type="entry name" value="WYL_dom"/>
</dbReference>
<feature type="domain" description="WYL" evidence="2">
    <location>
        <begin position="474"/>
        <end position="543"/>
    </location>
</feature>
<dbReference type="SUPFAM" id="SSF52540">
    <property type="entry name" value="P-loop containing nucleoside triphosphate hydrolases"/>
    <property type="match status" value="2"/>
</dbReference>
<dbReference type="Proteomes" id="UP000568877">
    <property type="component" value="Unassembled WGS sequence"/>
</dbReference>
<dbReference type="InterPro" id="IPR051055">
    <property type="entry name" value="PIF1_helicase"/>
</dbReference>
<evidence type="ECO:0000259" key="2">
    <source>
        <dbReference type="Pfam" id="PF13280"/>
    </source>
</evidence>